<protein>
    <recommendedName>
        <fullName evidence="4">DUF2244 domain-containing protein</fullName>
    </recommendedName>
</protein>
<gene>
    <name evidence="2" type="ORF">IMCC3135_05170</name>
</gene>
<keyword evidence="1" id="KW-1133">Transmembrane helix</keyword>
<keyword evidence="3" id="KW-1185">Reference proteome</keyword>
<feature type="transmembrane region" description="Helical" evidence="1">
    <location>
        <begin position="52"/>
        <end position="72"/>
    </location>
</feature>
<accession>A0A2Z2NU29</accession>
<dbReference type="OrthoDB" id="7062615at2"/>
<dbReference type="Pfam" id="PF10003">
    <property type="entry name" value="DUF2244"/>
    <property type="match status" value="1"/>
</dbReference>
<reference evidence="2 3" key="1">
    <citation type="submission" date="2016-12" db="EMBL/GenBank/DDBJ databases">
        <authorList>
            <person name="Song W.-J."/>
            <person name="Kurnit D.M."/>
        </authorList>
    </citation>
    <scope>NUCLEOTIDE SEQUENCE [LARGE SCALE GENOMIC DNA]</scope>
    <source>
        <strain evidence="2 3">IMCC3135</strain>
    </source>
</reference>
<dbReference type="EMBL" id="CP018632">
    <property type="protein sequence ID" value="ASJ71147.1"/>
    <property type="molecule type" value="Genomic_DNA"/>
</dbReference>
<sequence>MIEVQDEKGVTVRLIVTPNRSMSWRANLYLAASLGFICMGMALVLASFGLWMVVPFAGAEVLLIITCLYLTLKRLSRKEVITVDNEAIRLEWGYNHPEVIVNLPRRWTRLSYNCPESLFEVGHLSVAAHGKHYTLGRCLNKVEKKALFTELKIALNR</sequence>
<feature type="transmembrane region" description="Helical" evidence="1">
    <location>
        <begin position="28"/>
        <end position="46"/>
    </location>
</feature>
<evidence type="ECO:0008006" key="4">
    <source>
        <dbReference type="Google" id="ProtNLM"/>
    </source>
</evidence>
<keyword evidence="1" id="KW-0812">Transmembrane</keyword>
<dbReference type="KEGG" id="gai:IMCC3135_05170"/>
<evidence type="ECO:0000313" key="3">
    <source>
        <dbReference type="Proteomes" id="UP000250079"/>
    </source>
</evidence>
<evidence type="ECO:0000256" key="1">
    <source>
        <dbReference type="SAM" id="Phobius"/>
    </source>
</evidence>
<dbReference type="RefSeq" id="WP_088916620.1">
    <property type="nucleotide sequence ID" value="NZ_CP018632.1"/>
</dbReference>
<organism evidence="2 3">
    <name type="scientific">Granulosicoccus antarcticus IMCC3135</name>
    <dbReference type="NCBI Taxonomy" id="1192854"/>
    <lineage>
        <taxon>Bacteria</taxon>
        <taxon>Pseudomonadati</taxon>
        <taxon>Pseudomonadota</taxon>
        <taxon>Gammaproteobacteria</taxon>
        <taxon>Chromatiales</taxon>
        <taxon>Granulosicoccaceae</taxon>
        <taxon>Granulosicoccus</taxon>
    </lineage>
</organism>
<keyword evidence="1" id="KW-0472">Membrane</keyword>
<evidence type="ECO:0000313" key="2">
    <source>
        <dbReference type="EMBL" id="ASJ71147.1"/>
    </source>
</evidence>
<dbReference type="Proteomes" id="UP000250079">
    <property type="component" value="Chromosome"/>
</dbReference>
<proteinExistence type="predicted"/>
<name>A0A2Z2NU29_9GAMM</name>
<dbReference type="InterPro" id="IPR019253">
    <property type="entry name" value="DUF2244_TM"/>
</dbReference>
<dbReference type="AlphaFoldDB" id="A0A2Z2NU29"/>